<dbReference type="EMBL" id="BAAAZO010000006">
    <property type="protein sequence ID" value="GAA3615724.1"/>
    <property type="molecule type" value="Genomic_DNA"/>
</dbReference>
<organism evidence="8 9">
    <name type="scientific">Kineosporia mesophila</name>
    <dbReference type="NCBI Taxonomy" id="566012"/>
    <lineage>
        <taxon>Bacteria</taxon>
        <taxon>Bacillati</taxon>
        <taxon>Actinomycetota</taxon>
        <taxon>Actinomycetes</taxon>
        <taxon>Kineosporiales</taxon>
        <taxon>Kineosporiaceae</taxon>
        <taxon>Kineosporia</taxon>
    </lineage>
</organism>
<dbReference type="InterPro" id="IPR002023">
    <property type="entry name" value="NuoE-like"/>
</dbReference>
<evidence type="ECO:0000256" key="3">
    <source>
        <dbReference type="ARBA" id="ARBA00022723"/>
    </source>
</evidence>
<evidence type="ECO:0000256" key="4">
    <source>
        <dbReference type="ARBA" id="ARBA00023004"/>
    </source>
</evidence>
<reference evidence="9" key="1">
    <citation type="journal article" date="2019" name="Int. J. Syst. Evol. Microbiol.">
        <title>The Global Catalogue of Microorganisms (GCM) 10K type strain sequencing project: providing services to taxonomists for standard genome sequencing and annotation.</title>
        <authorList>
            <consortium name="The Broad Institute Genomics Platform"/>
            <consortium name="The Broad Institute Genome Sequencing Center for Infectious Disease"/>
            <person name="Wu L."/>
            <person name="Ma J."/>
        </authorList>
    </citation>
    <scope>NUCLEOTIDE SEQUENCE [LARGE SCALE GENOMIC DNA]</scope>
    <source>
        <strain evidence="9">JCM 16902</strain>
    </source>
</reference>
<proteinExistence type="inferred from homology"/>
<protein>
    <recommendedName>
        <fullName evidence="10">NADH dehydrogenase subunit E</fullName>
    </recommendedName>
</protein>
<evidence type="ECO:0000313" key="8">
    <source>
        <dbReference type="EMBL" id="GAA3615724.1"/>
    </source>
</evidence>
<evidence type="ECO:0000256" key="2">
    <source>
        <dbReference type="ARBA" id="ARBA00022714"/>
    </source>
</evidence>
<evidence type="ECO:0008006" key="10">
    <source>
        <dbReference type="Google" id="ProtNLM"/>
    </source>
</evidence>
<dbReference type="Pfam" id="PF01257">
    <property type="entry name" value="2Fe-2S_thioredx"/>
    <property type="match status" value="1"/>
</dbReference>
<keyword evidence="4" id="KW-0408">Iron</keyword>
<dbReference type="Gene3D" id="1.10.10.1590">
    <property type="entry name" value="NADH-quinone oxidoreductase subunit E"/>
    <property type="match status" value="1"/>
</dbReference>
<comment type="caution">
    <text evidence="8">The sequence shown here is derived from an EMBL/GenBank/DDBJ whole genome shotgun (WGS) entry which is preliminary data.</text>
</comment>
<evidence type="ECO:0000256" key="5">
    <source>
        <dbReference type="ARBA" id="ARBA00023014"/>
    </source>
</evidence>
<keyword evidence="5" id="KW-0411">Iron-sulfur</keyword>
<sequence>MALSAEAVQRLSTEAGQIMARYPQQRSALLPMLHLVQSEEGYVSPDGIALCAELLGLSTAEVSAVATFYTQYKRHPNGEYTVGVCTNTLCAVMGGDAIFDSLEDHLGVGHDETTEDGKITLERLECNAACDFAPVVMVNWEFFDNQTPSSARGICDRLRAGEPVAPTRGPNQVPTFKEVSHVLAGFNDGRANEGIGAGEASLRGTLLAAEKGWEAPGPAGTGGPSAEKTPSGTSTTTTPAATASAAADVKDRAAKTSGSDAPAVDPRTKNRAGTQAGKSPAEATQGEADPGTGTETKG</sequence>
<comment type="cofactor">
    <cofactor evidence="6">
        <name>[2Fe-2S] cluster</name>
        <dbReference type="ChEBI" id="CHEBI:190135"/>
    </cofactor>
</comment>
<dbReference type="SUPFAM" id="SSF52833">
    <property type="entry name" value="Thioredoxin-like"/>
    <property type="match status" value="1"/>
</dbReference>
<keyword evidence="3" id="KW-0479">Metal-binding</keyword>
<dbReference type="Proteomes" id="UP001501074">
    <property type="component" value="Unassembled WGS sequence"/>
</dbReference>
<keyword evidence="9" id="KW-1185">Reference proteome</keyword>
<dbReference type="PANTHER" id="PTHR10371">
    <property type="entry name" value="NADH DEHYDROGENASE UBIQUINONE FLAVOPROTEIN 2, MITOCHONDRIAL"/>
    <property type="match status" value="1"/>
</dbReference>
<evidence type="ECO:0000256" key="6">
    <source>
        <dbReference type="ARBA" id="ARBA00034078"/>
    </source>
</evidence>
<comment type="similarity">
    <text evidence="1">Belongs to the complex I 24 kDa subunit family.</text>
</comment>
<dbReference type="PANTHER" id="PTHR10371:SF3">
    <property type="entry name" value="NADH DEHYDROGENASE [UBIQUINONE] FLAVOPROTEIN 2, MITOCHONDRIAL"/>
    <property type="match status" value="1"/>
</dbReference>
<dbReference type="InterPro" id="IPR036249">
    <property type="entry name" value="Thioredoxin-like_sf"/>
</dbReference>
<dbReference type="Gene3D" id="3.40.30.10">
    <property type="entry name" value="Glutaredoxin"/>
    <property type="match status" value="1"/>
</dbReference>
<dbReference type="CDD" id="cd03064">
    <property type="entry name" value="TRX_Fd_NuoE"/>
    <property type="match status" value="1"/>
</dbReference>
<accession>A0ABP6ZQ63</accession>
<dbReference type="InterPro" id="IPR042128">
    <property type="entry name" value="NuoE_dom"/>
</dbReference>
<keyword evidence="2" id="KW-0001">2Fe-2S</keyword>
<name>A0ABP6ZQ63_9ACTN</name>
<evidence type="ECO:0000313" key="9">
    <source>
        <dbReference type="Proteomes" id="UP001501074"/>
    </source>
</evidence>
<dbReference type="NCBIfam" id="NF005721">
    <property type="entry name" value="PRK07539.1-1"/>
    <property type="match status" value="1"/>
</dbReference>
<evidence type="ECO:0000256" key="7">
    <source>
        <dbReference type="SAM" id="MobiDB-lite"/>
    </source>
</evidence>
<dbReference type="RefSeq" id="WP_231482888.1">
    <property type="nucleotide sequence ID" value="NZ_BAAAZO010000006.1"/>
</dbReference>
<feature type="compositionally biased region" description="Low complexity" evidence="7">
    <location>
        <begin position="224"/>
        <end position="247"/>
    </location>
</feature>
<gene>
    <name evidence="8" type="ORF">GCM10022223_34990</name>
</gene>
<dbReference type="NCBIfam" id="TIGR01958">
    <property type="entry name" value="nuoE_fam"/>
    <property type="match status" value="1"/>
</dbReference>
<evidence type="ECO:0000256" key="1">
    <source>
        <dbReference type="ARBA" id="ARBA00010643"/>
    </source>
</evidence>
<feature type="region of interest" description="Disordered" evidence="7">
    <location>
        <begin position="212"/>
        <end position="298"/>
    </location>
</feature>
<dbReference type="InterPro" id="IPR041921">
    <property type="entry name" value="NuoE_N"/>
</dbReference>